<feature type="domain" description="Nudix hydrolase" evidence="3">
    <location>
        <begin position="40"/>
        <end position="168"/>
    </location>
</feature>
<comment type="caution">
    <text evidence="4">The sequence shown here is derived from an EMBL/GenBank/DDBJ whole genome shotgun (WGS) entry which is preliminary data.</text>
</comment>
<dbReference type="InterPro" id="IPR015797">
    <property type="entry name" value="NUDIX_hydrolase-like_dom_sf"/>
</dbReference>
<evidence type="ECO:0000313" key="4">
    <source>
        <dbReference type="EMBL" id="KKU26433.1"/>
    </source>
</evidence>
<proteinExistence type="predicted"/>
<comment type="cofactor">
    <cofactor evidence="1">
        <name>Mg(2+)</name>
        <dbReference type="ChEBI" id="CHEBI:18420"/>
    </cofactor>
</comment>
<organism evidence="4 5">
    <name type="scientific">Candidatus Magasanikbacteria bacterium GW2011_GWA2_46_17</name>
    <dbReference type="NCBI Taxonomy" id="1619042"/>
    <lineage>
        <taxon>Bacteria</taxon>
        <taxon>Candidatus Magasanikiibacteriota</taxon>
    </lineage>
</organism>
<evidence type="ECO:0000256" key="1">
    <source>
        <dbReference type="ARBA" id="ARBA00001946"/>
    </source>
</evidence>
<evidence type="ECO:0000313" key="5">
    <source>
        <dbReference type="Proteomes" id="UP000034175"/>
    </source>
</evidence>
<dbReference type="InterPro" id="IPR000086">
    <property type="entry name" value="NUDIX_hydrolase_dom"/>
</dbReference>
<dbReference type="PANTHER" id="PTHR11839:SF18">
    <property type="entry name" value="NUDIX HYDROLASE DOMAIN-CONTAINING PROTEIN"/>
    <property type="match status" value="1"/>
</dbReference>
<dbReference type="GO" id="GO:0016787">
    <property type="term" value="F:hydrolase activity"/>
    <property type="evidence" value="ECO:0007669"/>
    <property type="project" value="UniProtKB-KW"/>
</dbReference>
<accession>A0A0G1R8Q5</accession>
<sequence length="180" mass="20374">MTKSKTIFSETIHSNPWYAYKHDKYVLPNGVESDYYYLETHGNAMVVPVLDDGRLVLVAQYRYLGDKPSVEFPCGGVKSDESPMKAAARELLEETGYVSEELIKAGTFEGLNGLARDTSHLFVAMEIEKKRDPSPESTEILEVILRRPDELDDMIKRGEIWDGQTLAAWAMVRQSVISRL</sequence>
<dbReference type="GO" id="GO:0006753">
    <property type="term" value="P:nucleoside phosphate metabolic process"/>
    <property type="evidence" value="ECO:0007669"/>
    <property type="project" value="TreeGrafter"/>
</dbReference>
<keyword evidence="2 4" id="KW-0378">Hydrolase</keyword>
<dbReference type="SUPFAM" id="SSF55811">
    <property type="entry name" value="Nudix"/>
    <property type="match status" value="1"/>
</dbReference>
<dbReference type="InterPro" id="IPR020084">
    <property type="entry name" value="NUDIX_hydrolase_CS"/>
</dbReference>
<dbReference type="AlphaFoldDB" id="A0A0G1R8Q5"/>
<evidence type="ECO:0000259" key="3">
    <source>
        <dbReference type="PROSITE" id="PS51462"/>
    </source>
</evidence>
<gene>
    <name evidence="4" type="ORF">UX39_C0009G0016</name>
</gene>
<protein>
    <submittedName>
        <fullName evidence="4">NUDIX hydrolase</fullName>
    </submittedName>
</protein>
<dbReference type="Gene3D" id="3.90.79.10">
    <property type="entry name" value="Nucleoside Triphosphate Pyrophosphohydrolase"/>
    <property type="match status" value="1"/>
</dbReference>
<dbReference type="PANTHER" id="PTHR11839">
    <property type="entry name" value="UDP/ADP-SUGAR PYROPHOSPHATASE"/>
    <property type="match status" value="1"/>
</dbReference>
<dbReference type="PROSITE" id="PS00893">
    <property type="entry name" value="NUDIX_BOX"/>
    <property type="match status" value="1"/>
</dbReference>
<name>A0A0G1R8Q5_9BACT</name>
<dbReference type="EMBL" id="LCMA01000009">
    <property type="protein sequence ID" value="KKU26433.1"/>
    <property type="molecule type" value="Genomic_DNA"/>
</dbReference>
<dbReference type="Pfam" id="PF00293">
    <property type="entry name" value="NUDIX"/>
    <property type="match status" value="1"/>
</dbReference>
<reference evidence="4 5" key="1">
    <citation type="journal article" date="2015" name="Nature">
        <title>rRNA introns, odd ribosomes, and small enigmatic genomes across a large radiation of phyla.</title>
        <authorList>
            <person name="Brown C.T."/>
            <person name="Hug L.A."/>
            <person name="Thomas B.C."/>
            <person name="Sharon I."/>
            <person name="Castelle C.J."/>
            <person name="Singh A."/>
            <person name="Wilkins M.J."/>
            <person name="Williams K.H."/>
            <person name="Banfield J.F."/>
        </authorList>
    </citation>
    <scope>NUCLEOTIDE SEQUENCE [LARGE SCALE GENOMIC DNA]</scope>
</reference>
<evidence type="ECO:0000256" key="2">
    <source>
        <dbReference type="ARBA" id="ARBA00022801"/>
    </source>
</evidence>
<dbReference type="Proteomes" id="UP000034175">
    <property type="component" value="Unassembled WGS sequence"/>
</dbReference>
<dbReference type="GO" id="GO:0019693">
    <property type="term" value="P:ribose phosphate metabolic process"/>
    <property type="evidence" value="ECO:0007669"/>
    <property type="project" value="TreeGrafter"/>
</dbReference>
<dbReference type="PROSITE" id="PS51462">
    <property type="entry name" value="NUDIX"/>
    <property type="match status" value="1"/>
</dbReference>